<feature type="domain" description="Carrier" evidence="5">
    <location>
        <begin position="949"/>
        <end position="1024"/>
    </location>
</feature>
<dbReference type="InterPro" id="IPR025110">
    <property type="entry name" value="AMP-bd_C"/>
</dbReference>
<dbReference type="CDD" id="cd12116">
    <property type="entry name" value="A_NRPS_Ta1_like"/>
    <property type="match status" value="1"/>
</dbReference>
<dbReference type="InterPro" id="IPR000873">
    <property type="entry name" value="AMP-dep_synth/lig_dom"/>
</dbReference>
<keyword evidence="3" id="KW-0597">Phosphoprotein</keyword>
<dbReference type="PROSITE" id="PS00012">
    <property type="entry name" value="PHOSPHOPANTETHEINE"/>
    <property type="match status" value="1"/>
</dbReference>
<dbReference type="Gene3D" id="2.30.38.10">
    <property type="entry name" value="Luciferase, Domain 3"/>
    <property type="match status" value="1"/>
</dbReference>
<dbReference type="Pfam" id="PF13193">
    <property type="entry name" value="AMP-binding_C"/>
    <property type="match status" value="1"/>
</dbReference>
<sequence length="1027" mass="109836">MAIPTMTDHPRIRASLAQQGIWFNERLGGLGTVYSMPFSVLFTGPLDVAALDAACTALVRRHPLLAAVVAEDRGEPYLVESARPPRLAVVEVAGREPDELVRAELLRPFDLRTGPLVRLTLLVEGPERALLLVVAHHLVFDGESTSVFLDDLAELYRAEVTGRAADLPEVPYDGLAEREDTRVTATLAQARDFWAARHRERTEVVLPGLTGEAATAASGESVEFTLTGELSSALDRLGLDTGASRFEILLATLHALLHRYGNAEPTVAVDLGTRTADTRQHIGAFVNELPVTARLDGSWSFRRFLQDQRFAHGLRSDLPGLFRVREVPLSRAVRDVRPGVALAPVSLGYRRRGAAPSFEGVRADVTWALFNHTVRGALRVHVVDGPDKCGVILQYDPATMRRESAQRVAAHWLRLLADVTADPDTRLSEVELLGADETEPLLGAWIDTSVAYPSATLPELVVRQARHAPEAVAVRHGPGATTYAELAAEVEGLAVRLREAGVGPGTLVAVLAERSRRTLAVLLAVLRAGGAYLPLDPEHPADRLAFILDDSGAKVVVVSEALRERLPCGSATTVLLSDTLEPAAGDAGPWPEPDSLAYVMYTSGSTGRPKGVEIPHRALANLLWAMRDRLGSRSGDVWLAATSLAFDISALELYLPLITGGSVVLAPDALTRDGRALAALADTYGVTHVQATPSGWRMLLDGGFDRPAVTALAGGERLTAPLAAELLARTGRLINVYGPTETTIWSTSAEVTQAGAGVPIGTPLANTRVYVLDDRLRLRSVGVPGELCVAGDGVADGYRGRPELTAERFVADPFGKGLMYRTGDLARWREDGVLEFLGRLDDQVKLRGHRIEPGEIEARLAEHPSIAHVAVAVRGDRLVAYAVPAAGAPGLPAGLREHCARTLPPYMVPAEFVELDALPLTPNGKMDRGALPAPPARDAPPPEPDAPAAALTGAAAVVHEIWCDVLGVDRVGPHDDLFDLGGHSLTITQIAARVRSRLGADLPLHLYYDDPTIAGIAAAVERSRGEG</sequence>
<dbReference type="NCBIfam" id="TIGR01733">
    <property type="entry name" value="AA-adenyl-dom"/>
    <property type="match status" value="1"/>
</dbReference>
<dbReference type="Gene3D" id="3.30.559.30">
    <property type="entry name" value="Nonribosomal peptide synthetase, condensation domain"/>
    <property type="match status" value="1"/>
</dbReference>
<dbReference type="Proteomes" id="UP000824681">
    <property type="component" value="Chromosome"/>
</dbReference>
<dbReference type="InterPro" id="IPR009081">
    <property type="entry name" value="PP-bd_ACP"/>
</dbReference>
<feature type="compositionally biased region" description="Pro residues" evidence="4">
    <location>
        <begin position="932"/>
        <end position="945"/>
    </location>
</feature>
<name>A0ABX8U100_9ACTN</name>
<dbReference type="Pfam" id="PF00550">
    <property type="entry name" value="PP-binding"/>
    <property type="match status" value="1"/>
</dbReference>
<comment type="cofactor">
    <cofactor evidence="1">
        <name>pantetheine 4'-phosphate</name>
        <dbReference type="ChEBI" id="CHEBI:47942"/>
    </cofactor>
</comment>
<evidence type="ECO:0000256" key="1">
    <source>
        <dbReference type="ARBA" id="ARBA00001957"/>
    </source>
</evidence>
<dbReference type="InterPro" id="IPR020806">
    <property type="entry name" value="PKS_PP-bd"/>
</dbReference>
<evidence type="ECO:0000259" key="5">
    <source>
        <dbReference type="PROSITE" id="PS50075"/>
    </source>
</evidence>
<dbReference type="SMART" id="SM00823">
    <property type="entry name" value="PKS_PP"/>
    <property type="match status" value="1"/>
</dbReference>
<evidence type="ECO:0000313" key="6">
    <source>
        <dbReference type="EMBL" id="QYC40347.1"/>
    </source>
</evidence>
<dbReference type="SUPFAM" id="SSF56801">
    <property type="entry name" value="Acetyl-CoA synthetase-like"/>
    <property type="match status" value="1"/>
</dbReference>
<organism evidence="6 7">
    <name type="scientific">Nonomuraea coxensis DSM 45129</name>
    <dbReference type="NCBI Taxonomy" id="1122611"/>
    <lineage>
        <taxon>Bacteria</taxon>
        <taxon>Bacillati</taxon>
        <taxon>Actinomycetota</taxon>
        <taxon>Actinomycetes</taxon>
        <taxon>Streptosporangiales</taxon>
        <taxon>Streptosporangiaceae</taxon>
        <taxon>Nonomuraea</taxon>
    </lineage>
</organism>
<dbReference type="PROSITE" id="PS00455">
    <property type="entry name" value="AMP_BINDING"/>
    <property type="match status" value="1"/>
</dbReference>
<protein>
    <submittedName>
        <fullName evidence="6">Tyrocidine synthase 3</fullName>
    </submittedName>
</protein>
<dbReference type="InterPro" id="IPR023213">
    <property type="entry name" value="CAT-like_dom_sf"/>
</dbReference>
<evidence type="ECO:0000256" key="3">
    <source>
        <dbReference type="ARBA" id="ARBA00022553"/>
    </source>
</evidence>
<dbReference type="SUPFAM" id="SSF52777">
    <property type="entry name" value="CoA-dependent acyltransferases"/>
    <property type="match status" value="2"/>
</dbReference>
<dbReference type="Pfam" id="PF00501">
    <property type="entry name" value="AMP-binding"/>
    <property type="match status" value="1"/>
</dbReference>
<dbReference type="InterPro" id="IPR036736">
    <property type="entry name" value="ACP-like_sf"/>
</dbReference>
<dbReference type="InterPro" id="IPR020845">
    <property type="entry name" value="AMP-binding_CS"/>
</dbReference>
<dbReference type="PANTHER" id="PTHR45527">
    <property type="entry name" value="NONRIBOSOMAL PEPTIDE SYNTHETASE"/>
    <property type="match status" value="1"/>
</dbReference>
<dbReference type="InterPro" id="IPR010071">
    <property type="entry name" value="AA_adenyl_dom"/>
</dbReference>
<dbReference type="Pfam" id="PF00668">
    <property type="entry name" value="Condensation"/>
    <property type="match status" value="1"/>
</dbReference>
<proteinExistence type="predicted"/>
<dbReference type="Gene3D" id="3.30.559.10">
    <property type="entry name" value="Chloramphenicol acetyltransferase-like domain"/>
    <property type="match status" value="1"/>
</dbReference>
<keyword evidence="7" id="KW-1185">Reference proteome</keyword>
<reference evidence="6 7" key="1">
    <citation type="journal article" date="2021" name="ACS Chem. Biol.">
        <title>Genomic-Led Discovery of a Novel Glycopeptide Antibiotic by Nonomuraea coxensis DSM 45129.</title>
        <authorList>
            <person name="Yushchuk O."/>
            <person name="Vior N.M."/>
            <person name="Andreo-Vidal A."/>
            <person name="Berini F."/>
            <person name="Ruckert C."/>
            <person name="Busche T."/>
            <person name="Binda E."/>
            <person name="Kalinowski J."/>
            <person name="Truman A.W."/>
            <person name="Marinelli F."/>
        </authorList>
    </citation>
    <scope>NUCLEOTIDE SEQUENCE [LARGE SCALE GENOMIC DNA]</scope>
    <source>
        <strain evidence="6 7">DSM 45129</strain>
    </source>
</reference>
<dbReference type="InterPro" id="IPR045851">
    <property type="entry name" value="AMP-bd_C_sf"/>
</dbReference>
<keyword evidence="2" id="KW-0596">Phosphopantetheine</keyword>
<dbReference type="RefSeq" id="WP_020544416.1">
    <property type="nucleotide sequence ID" value="NZ_CP068985.1"/>
</dbReference>
<dbReference type="Gene3D" id="3.40.50.980">
    <property type="match status" value="2"/>
</dbReference>
<dbReference type="PANTHER" id="PTHR45527:SF1">
    <property type="entry name" value="FATTY ACID SYNTHASE"/>
    <property type="match status" value="1"/>
</dbReference>
<evidence type="ECO:0000256" key="2">
    <source>
        <dbReference type="ARBA" id="ARBA00022450"/>
    </source>
</evidence>
<dbReference type="InterPro" id="IPR001242">
    <property type="entry name" value="Condensation_dom"/>
</dbReference>
<evidence type="ECO:0000256" key="4">
    <source>
        <dbReference type="SAM" id="MobiDB-lite"/>
    </source>
</evidence>
<dbReference type="EMBL" id="CP068985">
    <property type="protein sequence ID" value="QYC40347.1"/>
    <property type="molecule type" value="Genomic_DNA"/>
</dbReference>
<dbReference type="SUPFAM" id="SSF47336">
    <property type="entry name" value="ACP-like"/>
    <property type="match status" value="1"/>
</dbReference>
<dbReference type="PROSITE" id="PS50075">
    <property type="entry name" value="CARRIER"/>
    <property type="match status" value="1"/>
</dbReference>
<dbReference type="Gene3D" id="3.30.300.30">
    <property type="match status" value="1"/>
</dbReference>
<feature type="region of interest" description="Disordered" evidence="4">
    <location>
        <begin position="923"/>
        <end position="949"/>
    </location>
</feature>
<accession>A0ABX8U100</accession>
<dbReference type="InterPro" id="IPR006162">
    <property type="entry name" value="Ppantetheine_attach_site"/>
</dbReference>
<dbReference type="Gene3D" id="1.10.1200.10">
    <property type="entry name" value="ACP-like"/>
    <property type="match status" value="1"/>
</dbReference>
<evidence type="ECO:0000313" key="7">
    <source>
        <dbReference type="Proteomes" id="UP000824681"/>
    </source>
</evidence>
<gene>
    <name evidence="6" type="primary">tycC1</name>
    <name evidence="6" type="ORF">Nocox_13650</name>
</gene>